<dbReference type="Proteomes" id="UP000235828">
    <property type="component" value="Chromosome B"/>
</dbReference>
<gene>
    <name evidence="2" type="ORF">VTAP4600_B1417</name>
</gene>
<keyword evidence="3" id="KW-1185">Reference proteome</keyword>
<dbReference type="KEGG" id="vta:B1417"/>
<dbReference type="AlphaFoldDB" id="A0A2N8ZM91"/>
<evidence type="ECO:0000256" key="1">
    <source>
        <dbReference type="SAM" id="MobiDB-lite"/>
    </source>
</evidence>
<protein>
    <submittedName>
        <fullName evidence="2">Uncharacterized protein</fullName>
    </submittedName>
</protein>
<evidence type="ECO:0000313" key="2">
    <source>
        <dbReference type="EMBL" id="SON53028.1"/>
    </source>
</evidence>
<feature type="region of interest" description="Disordered" evidence="1">
    <location>
        <begin position="1"/>
        <end position="50"/>
    </location>
</feature>
<dbReference type="EMBL" id="LT960612">
    <property type="protein sequence ID" value="SON53028.1"/>
    <property type="molecule type" value="Genomic_DNA"/>
</dbReference>
<evidence type="ECO:0000313" key="3">
    <source>
        <dbReference type="Proteomes" id="UP000235828"/>
    </source>
</evidence>
<proteinExistence type="predicted"/>
<name>A0A2N8ZM91_9VIBR</name>
<sequence length="50" mass="5659">MQEGSTDGIDANKHESTNSVRQRADTQDLGFHGRDRETEKRNQKNEAGRS</sequence>
<reference evidence="2 3" key="1">
    <citation type="submission" date="2017-10" db="EMBL/GenBank/DDBJ databases">
        <authorList>
            <person name="Banno H."/>
            <person name="Chua N.-H."/>
        </authorList>
    </citation>
    <scope>NUCLEOTIDE SEQUENCE [LARGE SCALE GENOMIC DNA]</scope>
    <source>
        <strain evidence="2">Vibrio tapetis CECT4600</strain>
    </source>
</reference>
<accession>A0A2N8ZM91</accession>
<organism evidence="2 3">
    <name type="scientific">Vibrio tapetis subsp. tapetis</name>
    <dbReference type="NCBI Taxonomy" id="1671868"/>
    <lineage>
        <taxon>Bacteria</taxon>
        <taxon>Pseudomonadati</taxon>
        <taxon>Pseudomonadota</taxon>
        <taxon>Gammaproteobacteria</taxon>
        <taxon>Vibrionales</taxon>
        <taxon>Vibrionaceae</taxon>
        <taxon>Vibrio</taxon>
    </lineage>
</organism>
<feature type="compositionally biased region" description="Basic and acidic residues" evidence="1">
    <location>
        <begin position="10"/>
        <end position="50"/>
    </location>
</feature>